<feature type="compositionally biased region" description="Basic and acidic residues" evidence="1">
    <location>
        <begin position="222"/>
        <end position="233"/>
    </location>
</feature>
<keyword evidence="2" id="KW-0472">Membrane</keyword>
<evidence type="ECO:0000313" key="4">
    <source>
        <dbReference type="EMBL" id="MFC4025143.1"/>
    </source>
</evidence>
<feature type="transmembrane region" description="Helical" evidence="2">
    <location>
        <begin position="6"/>
        <end position="25"/>
    </location>
</feature>
<protein>
    <submittedName>
        <fullName evidence="4">Excalibur calcium-binding domain-containing protein</fullName>
    </submittedName>
</protein>
<dbReference type="Proteomes" id="UP001595772">
    <property type="component" value="Unassembled WGS sequence"/>
</dbReference>
<keyword evidence="5" id="KW-1185">Reference proteome</keyword>
<gene>
    <name evidence="4" type="ORF">ACFOUV_15215</name>
</gene>
<comment type="caution">
    <text evidence="4">The sequence shown here is derived from an EMBL/GenBank/DDBJ whole genome shotgun (WGS) entry which is preliminary data.</text>
</comment>
<dbReference type="Pfam" id="PF05901">
    <property type="entry name" value="Excalibur"/>
    <property type="match status" value="1"/>
</dbReference>
<feature type="compositionally biased region" description="Low complexity" evidence="1">
    <location>
        <begin position="158"/>
        <end position="194"/>
    </location>
</feature>
<evidence type="ECO:0000256" key="2">
    <source>
        <dbReference type="SAM" id="Phobius"/>
    </source>
</evidence>
<dbReference type="RefSeq" id="WP_379497635.1">
    <property type="nucleotide sequence ID" value="NZ_JBHSAO010000011.1"/>
</dbReference>
<organism evidence="4 5">
    <name type="scientific">Oceanobacillus longus</name>
    <dbReference type="NCBI Taxonomy" id="930120"/>
    <lineage>
        <taxon>Bacteria</taxon>
        <taxon>Bacillati</taxon>
        <taxon>Bacillota</taxon>
        <taxon>Bacilli</taxon>
        <taxon>Bacillales</taxon>
        <taxon>Bacillaceae</taxon>
        <taxon>Oceanobacillus</taxon>
    </lineage>
</organism>
<evidence type="ECO:0000313" key="5">
    <source>
        <dbReference type="Proteomes" id="UP001595772"/>
    </source>
</evidence>
<sequence length="233" mass="25587">MILISLLGFIAIIFSIFYLSFHFIKKGKDKERKLSKKFFYSTLIGGFAMFIIGSILHDKSYEAQLHNALEQNESLTTDYYTLTSENNVLIQKVSTLESDIEEMTSNVTEYESNIEEEKAVFNTEKELLNEEITDLNDTNTNLKDEVASLESKLESTESKLASAESDAQRASASSSTSSNSNSRSGSSEPTSSSSNVYFENCTAARNAGAAPVRSGDPGYASHLDRDGDGIGCE</sequence>
<evidence type="ECO:0000259" key="3">
    <source>
        <dbReference type="SMART" id="SM00894"/>
    </source>
</evidence>
<dbReference type="SMART" id="SM00894">
    <property type="entry name" value="Excalibur"/>
    <property type="match status" value="1"/>
</dbReference>
<evidence type="ECO:0000256" key="1">
    <source>
        <dbReference type="SAM" id="MobiDB-lite"/>
    </source>
</evidence>
<feature type="domain" description="Excalibur calcium-binding" evidence="3">
    <location>
        <begin position="197"/>
        <end position="233"/>
    </location>
</feature>
<reference evidence="5" key="1">
    <citation type="journal article" date="2019" name="Int. J. Syst. Evol. Microbiol.">
        <title>The Global Catalogue of Microorganisms (GCM) 10K type strain sequencing project: providing services to taxonomists for standard genome sequencing and annotation.</title>
        <authorList>
            <consortium name="The Broad Institute Genomics Platform"/>
            <consortium name="The Broad Institute Genome Sequencing Center for Infectious Disease"/>
            <person name="Wu L."/>
            <person name="Ma J."/>
        </authorList>
    </citation>
    <scope>NUCLEOTIDE SEQUENCE [LARGE SCALE GENOMIC DNA]</scope>
    <source>
        <strain evidence="5">IBRC-M 10703</strain>
    </source>
</reference>
<feature type="transmembrane region" description="Helical" evidence="2">
    <location>
        <begin position="37"/>
        <end position="56"/>
    </location>
</feature>
<feature type="compositionally biased region" description="Basic and acidic residues" evidence="1">
    <location>
        <begin position="146"/>
        <end position="157"/>
    </location>
</feature>
<keyword evidence="2" id="KW-1133">Transmembrane helix</keyword>
<dbReference type="EMBL" id="JBHSAO010000011">
    <property type="protein sequence ID" value="MFC4025143.1"/>
    <property type="molecule type" value="Genomic_DNA"/>
</dbReference>
<keyword evidence="2" id="KW-0812">Transmembrane</keyword>
<name>A0ABV8GZ44_9BACI</name>
<dbReference type="InterPro" id="IPR008613">
    <property type="entry name" value="Excalibur_Ca-bd_domain"/>
</dbReference>
<accession>A0ABV8GZ44</accession>
<dbReference type="Gene3D" id="1.10.287.1490">
    <property type="match status" value="1"/>
</dbReference>
<proteinExistence type="predicted"/>
<feature type="region of interest" description="Disordered" evidence="1">
    <location>
        <begin position="146"/>
        <end position="233"/>
    </location>
</feature>